<dbReference type="Pfam" id="PF04198">
    <property type="entry name" value="Sugar-bind"/>
    <property type="match status" value="1"/>
</dbReference>
<name>C8NF99_9LACT</name>
<dbReference type="SUPFAM" id="SSF88659">
    <property type="entry name" value="Sigma3 and sigma4 domains of RNA polymerase sigma factors"/>
    <property type="match status" value="1"/>
</dbReference>
<dbReference type="InterPro" id="IPR007324">
    <property type="entry name" value="Sugar-bd_dom_put"/>
</dbReference>
<feature type="domain" description="Sugar-binding" evidence="5">
    <location>
        <begin position="66"/>
        <end position="307"/>
    </location>
</feature>
<keyword evidence="4" id="KW-0804">Transcription</keyword>
<dbReference type="STRING" id="638301.HMPREF0444_0594"/>
<dbReference type="RefSeq" id="WP_005605804.1">
    <property type="nucleotide sequence ID" value="NZ_CP102283.1"/>
</dbReference>
<dbReference type="PANTHER" id="PTHR34294">
    <property type="entry name" value="TRANSCRIPTIONAL REGULATOR-RELATED"/>
    <property type="match status" value="1"/>
</dbReference>
<keyword evidence="3" id="KW-0238">DNA-binding</keyword>
<accession>C8NF99</accession>
<dbReference type="GeneID" id="78413076"/>
<gene>
    <name evidence="6" type="ORF">HMPREF0444_0594</name>
</gene>
<evidence type="ECO:0000256" key="2">
    <source>
        <dbReference type="ARBA" id="ARBA00023015"/>
    </source>
</evidence>
<evidence type="ECO:0000259" key="5">
    <source>
        <dbReference type="Pfam" id="PF04198"/>
    </source>
</evidence>
<comment type="caution">
    <text evidence="6">The sequence shown here is derived from an EMBL/GenBank/DDBJ whole genome shotgun (WGS) entry which is preliminary data.</text>
</comment>
<evidence type="ECO:0000256" key="4">
    <source>
        <dbReference type="ARBA" id="ARBA00023163"/>
    </source>
</evidence>
<keyword evidence="2" id="KW-0805">Transcription regulation</keyword>
<dbReference type="HOGENOM" id="CLU_054506_0_1_9"/>
<comment type="similarity">
    <text evidence="1">Belongs to the SorC transcriptional regulatory family.</text>
</comment>
<evidence type="ECO:0000256" key="3">
    <source>
        <dbReference type="ARBA" id="ARBA00023125"/>
    </source>
</evidence>
<dbReference type="eggNOG" id="COG2390">
    <property type="taxonomic scope" value="Bacteria"/>
</dbReference>
<dbReference type="EMBL" id="ACKZ01000013">
    <property type="protein sequence ID" value="EEW37628.1"/>
    <property type="molecule type" value="Genomic_DNA"/>
</dbReference>
<evidence type="ECO:0000256" key="1">
    <source>
        <dbReference type="ARBA" id="ARBA00010466"/>
    </source>
</evidence>
<dbReference type="PANTHER" id="PTHR34294:SF1">
    <property type="entry name" value="TRANSCRIPTIONAL REGULATOR LSRR"/>
    <property type="match status" value="1"/>
</dbReference>
<evidence type="ECO:0000313" key="6">
    <source>
        <dbReference type="EMBL" id="EEW37628.1"/>
    </source>
</evidence>
<sequence>MDFSEKDKRYKDSLLYKVAWLYYIDGLTQKEIADRLSVSRIKIIKMLEESRQKKIVRFHFSTVYRDKNKIEQQLIEKYNLKDVFVVPWSSNENLAEDLGQATAMYLNDLIKDDAFVGVGYGETMGAFLRHLSGLTDKNLSVISMTGGVMPYIRQIGNGIIDIKHYLIPAPLVVGSKELTEAILKEKSVSDIVEMTEKINVVVSSLGGMQEHSTILKSGLLTPEKFESLKSKGAVGDMLMHFMDEDGNLVDDEIEDRIISTKLDKLKNYDYIIVAAGGDAKLPIIHTAITHGFVNVLITDENTAELLLGDCTWKKEENTY</sequence>
<protein>
    <submittedName>
        <fullName evidence="6">Putative sugar-binding domain protein</fullName>
    </submittedName>
</protein>
<keyword evidence="7" id="KW-1185">Reference proteome</keyword>
<dbReference type="GO" id="GO:0030246">
    <property type="term" value="F:carbohydrate binding"/>
    <property type="evidence" value="ECO:0007669"/>
    <property type="project" value="InterPro"/>
</dbReference>
<dbReference type="InterPro" id="IPR051054">
    <property type="entry name" value="SorC_transcr_regulators"/>
</dbReference>
<dbReference type="GO" id="GO:0003677">
    <property type="term" value="F:DNA binding"/>
    <property type="evidence" value="ECO:0007669"/>
    <property type="project" value="UniProtKB-KW"/>
</dbReference>
<dbReference type="Gene3D" id="1.10.10.10">
    <property type="entry name" value="Winged helix-like DNA-binding domain superfamily/Winged helix DNA-binding domain"/>
    <property type="match status" value="1"/>
</dbReference>
<dbReference type="InterPro" id="IPR037171">
    <property type="entry name" value="NagB/RpiA_transferase-like"/>
</dbReference>
<dbReference type="Proteomes" id="UP000005926">
    <property type="component" value="Unassembled WGS sequence"/>
</dbReference>
<dbReference type="SUPFAM" id="SSF100950">
    <property type="entry name" value="NagB/RpiA/CoA transferase-like"/>
    <property type="match status" value="1"/>
</dbReference>
<dbReference type="AlphaFoldDB" id="C8NF99"/>
<evidence type="ECO:0000313" key="7">
    <source>
        <dbReference type="Proteomes" id="UP000005926"/>
    </source>
</evidence>
<organism evidence="6 7">
    <name type="scientific">Granulicatella adiacens ATCC 49175</name>
    <dbReference type="NCBI Taxonomy" id="638301"/>
    <lineage>
        <taxon>Bacteria</taxon>
        <taxon>Bacillati</taxon>
        <taxon>Bacillota</taxon>
        <taxon>Bacilli</taxon>
        <taxon>Lactobacillales</taxon>
        <taxon>Carnobacteriaceae</taxon>
        <taxon>Granulicatella</taxon>
    </lineage>
</organism>
<proteinExistence type="inferred from homology"/>
<reference evidence="6 7" key="1">
    <citation type="submission" date="2009-08" db="EMBL/GenBank/DDBJ databases">
        <authorList>
            <person name="Muzny D."/>
            <person name="Qin X."/>
            <person name="Deng J."/>
            <person name="Jiang H."/>
            <person name="Liu Y."/>
            <person name="Qu J."/>
            <person name="Song X.-Z."/>
            <person name="Zhang L."/>
            <person name="Thornton R."/>
            <person name="Coyle M."/>
            <person name="Francisco L."/>
            <person name="Jackson L."/>
            <person name="Javaid M."/>
            <person name="Korchina V."/>
            <person name="Kovar C."/>
            <person name="Mata R."/>
            <person name="Mathew T."/>
            <person name="Ngo R."/>
            <person name="Nguyen L."/>
            <person name="Nguyen N."/>
            <person name="Okwuonu G."/>
            <person name="Ongeri F."/>
            <person name="Pham C."/>
            <person name="Simmons D."/>
            <person name="Wilczek-Boney K."/>
            <person name="Hale W."/>
            <person name="Jakkamsetti A."/>
            <person name="Pham P."/>
            <person name="Ruth R."/>
            <person name="San Lucas F."/>
            <person name="Warren J."/>
            <person name="Zhang J."/>
            <person name="Zhao Z."/>
            <person name="Zhou C."/>
            <person name="Zhu D."/>
            <person name="Lee S."/>
            <person name="Bess C."/>
            <person name="Blankenburg K."/>
            <person name="Forbes L."/>
            <person name="Fu Q."/>
            <person name="Gubbala S."/>
            <person name="Hirani K."/>
            <person name="Jayaseelan J.C."/>
            <person name="Lara F."/>
            <person name="Munidasa M."/>
            <person name="Palculict T."/>
            <person name="Patil S."/>
            <person name="Pu L.-L."/>
            <person name="Saada N."/>
            <person name="Tang L."/>
            <person name="Weissenberger G."/>
            <person name="Zhu Y."/>
            <person name="Hemphill L."/>
            <person name="Shang Y."/>
            <person name="Youmans B."/>
            <person name="Ayvaz T."/>
            <person name="Ross M."/>
            <person name="Santibanez J."/>
            <person name="Aqrawi P."/>
            <person name="Gross S."/>
            <person name="Joshi V."/>
            <person name="Fowler G."/>
            <person name="Nazareth L."/>
            <person name="Reid J."/>
            <person name="Worley K."/>
            <person name="Petrosino J."/>
            <person name="Highlander S."/>
            <person name="Gibbs R."/>
        </authorList>
    </citation>
    <scope>NUCLEOTIDE SEQUENCE [LARGE SCALE GENOMIC DNA]</scope>
    <source>
        <strain evidence="6 7">ATCC 49175</strain>
    </source>
</reference>
<dbReference type="Gene3D" id="3.40.50.1360">
    <property type="match status" value="1"/>
</dbReference>
<dbReference type="InterPro" id="IPR013324">
    <property type="entry name" value="RNA_pol_sigma_r3/r4-like"/>
</dbReference>
<dbReference type="InterPro" id="IPR036388">
    <property type="entry name" value="WH-like_DNA-bd_sf"/>
</dbReference>